<proteinExistence type="predicted"/>
<dbReference type="Proteomes" id="UP000325827">
    <property type="component" value="Unassembled WGS sequence"/>
</dbReference>
<dbReference type="GO" id="GO:0006355">
    <property type="term" value="P:regulation of DNA-templated transcription"/>
    <property type="evidence" value="ECO:0007669"/>
    <property type="project" value="InterPro"/>
</dbReference>
<protein>
    <submittedName>
        <fullName evidence="2">Ribbon-helix-helix protein, CopG family</fullName>
    </submittedName>
</protein>
<evidence type="ECO:0000313" key="2">
    <source>
        <dbReference type="EMBL" id="KAA9106001.1"/>
    </source>
</evidence>
<name>A0A5J5IWZ0_9MICO</name>
<organism evidence="2 3">
    <name type="scientific">Microbacterium rhizomatis</name>
    <dbReference type="NCBI Taxonomy" id="1631477"/>
    <lineage>
        <taxon>Bacteria</taxon>
        <taxon>Bacillati</taxon>
        <taxon>Actinomycetota</taxon>
        <taxon>Actinomycetes</taxon>
        <taxon>Micrococcales</taxon>
        <taxon>Microbacteriaceae</taxon>
        <taxon>Microbacterium</taxon>
    </lineage>
</organism>
<reference evidence="3" key="1">
    <citation type="submission" date="2019-09" db="EMBL/GenBank/DDBJ databases">
        <title>Mumia zhuanghuii sp. nov. isolated from the intestinal contents of plateau pika (Ochotona curzoniae) in the Qinghai-Tibet plateau of China.</title>
        <authorList>
            <person name="Tian Z."/>
        </authorList>
    </citation>
    <scope>NUCLEOTIDE SEQUENCE [LARGE SCALE GENOMIC DNA]</scope>
    <source>
        <strain evidence="3">JCM 30598</strain>
    </source>
</reference>
<feature type="compositionally biased region" description="Basic and acidic residues" evidence="1">
    <location>
        <begin position="1"/>
        <end position="11"/>
    </location>
</feature>
<feature type="region of interest" description="Disordered" evidence="1">
    <location>
        <begin position="1"/>
        <end position="67"/>
    </location>
</feature>
<evidence type="ECO:0000313" key="3">
    <source>
        <dbReference type="Proteomes" id="UP000325827"/>
    </source>
</evidence>
<sequence>MSMAERPDRPARTKPVPTDDEGVDPIEYRPAQPAATPSAVPASAAVTADAVVPPEDPTGTSGVVGTQPVLRGRELTVQLAARVSPDVTDLVDRAAAMTGRSKRDLVEDAIRNAPWRT</sequence>
<accession>A0A5J5IWZ0</accession>
<dbReference type="AlphaFoldDB" id="A0A5J5IWZ0"/>
<evidence type="ECO:0000256" key="1">
    <source>
        <dbReference type="SAM" id="MobiDB-lite"/>
    </source>
</evidence>
<keyword evidence="3" id="KW-1185">Reference proteome</keyword>
<comment type="caution">
    <text evidence="2">The sequence shown here is derived from an EMBL/GenBank/DDBJ whole genome shotgun (WGS) entry which is preliminary data.</text>
</comment>
<dbReference type="EMBL" id="VYSA01000004">
    <property type="protein sequence ID" value="KAA9106001.1"/>
    <property type="molecule type" value="Genomic_DNA"/>
</dbReference>
<gene>
    <name evidence="2" type="ORF">F6B43_16725</name>
</gene>
<dbReference type="OrthoDB" id="9875357at2"/>
<feature type="compositionally biased region" description="Low complexity" evidence="1">
    <location>
        <begin position="30"/>
        <end position="53"/>
    </location>
</feature>